<dbReference type="AlphaFoldDB" id="A0A2S7IJE1"/>
<proteinExistence type="predicted"/>
<protein>
    <recommendedName>
        <fullName evidence="3">Lipoprotein</fullName>
    </recommendedName>
</protein>
<dbReference type="Proteomes" id="UP000239590">
    <property type="component" value="Unassembled WGS sequence"/>
</dbReference>
<keyword evidence="2" id="KW-1185">Reference proteome</keyword>
<sequence length="188" mass="21624">MNFHRATIHTYLIYLLLILASCKPSINRTVIFDYIQLDIPSRWTFNQQEGMDSAAGNIITSKNDTIRIDYGRYSDPFEEVIPVISLAMARELDSLGIEYVPGAVVSIRPQIDQDQGLYLKEYYYYEDIDDKRAKIGIPKNSGQGRMSIHFYKVDSFGNKLSMSVSNIDSDIQIEILNMFKSIRFLTKN</sequence>
<name>A0A2S7IJE1_9BACT</name>
<gene>
    <name evidence="1" type="ORF">C5O19_15540</name>
</gene>
<evidence type="ECO:0000313" key="1">
    <source>
        <dbReference type="EMBL" id="PQA56753.1"/>
    </source>
</evidence>
<reference evidence="2" key="1">
    <citation type="submission" date="2018-02" db="EMBL/GenBank/DDBJ databases">
        <title>Genome sequencing of Solimonas sp. HR-BB.</title>
        <authorList>
            <person name="Lee Y."/>
            <person name="Jeon C.O."/>
        </authorList>
    </citation>
    <scope>NUCLEOTIDE SEQUENCE [LARGE SCALE GENOMIC DNA]</scope>
    <source>
        <strain evidence="2">HR-U</strain>
    </source>
</reference>
<comment type="caution">
    <text evidence="1">The sequence shown here is derived from an EMBL/GenBank/DDBJ whole genome shotgun (WGS) entry which is preliminary data.</text>
</comment>
<evidence type="ECO:0008006" key="3">
    <source>
        <dbReference type="Google" id="ProtNLM"/>
    </source>
</evidence>
<dbReference type="PROSITE" id="PS51257">
    <property type="entry name" value="PROKAR_LIPOPROTEIN"/>
    <property type="match status" value="1"/>
</dbReference>
<dbReference type="EMBL" id="PTRA01000002">
    <property type="protein sequence ID" value="PQA56753.1"/>
    <property type="molecule type" value="Genomic_DNA"/>
</dbReference>
<organism evidence="1 2">
    <name type="scientific">Siphonobacter curvatus</name>
    <dbReference type="NCBI Taxonomy" id="2094562"/>
    <lineage>
        <taxon>Bacteria</taxon>
        <taxon>Pseudomonadati</taxon>
        <taxon>Bacteroidota</taxon>
        <taxon>Cytophagia</taxon>
        <taxon>Cytophagales</taxon>
        <taxon>Cytophagaceae</taxon>
        <taxon>Siphonobacter</taxon>
    </lineage>
</organism>
<evidence type="ECO:0000313" key="2">
    <source>
        <dbReference type="Proteomes" id="UP000239590"/>
    </source>
</evidence>
<accession>A0A2S7IJE1</accession>